<sequence>MAKLSILTTKTLKASMYLLYLAITLGCANSARILDEVDTQPPILPNPAQLSNSATTTIPNVTPTVGPTTTLPSGQIPTATTTTTPATVVDDTDSPLPESETPDSNTTPVTPVVSPTVDPVADTPQPEPDTPDVDTTPVAPIVNPVAQPNVQVPNTIPTPVAGVAPVVSPTVDPVADTPQSEPETPDVDTTLVAPIVNPVAQPNVQVPNTIPTPITGVAPVTSPTTTTSPTGPTPVTTATSATPGPQIPPLTFFMHDVLGGTHPSARVVTGIIANTQINGLPFSKPNDNIFPVSGGVPLTNQDLNGLINNDNNNLPFLAGLNGIGPQSSTTFQNSGNNVVTNGGNSQPFVTAGQLPSGASLQKLMFGSLTVFDDELTEGHELGSAVVGKAQGFYLASSLDGTSQTIAVTLLLSHGGGQQHHDQTVVEDAISFFGVHRTASHESQIAVVGGTGKYENAKGYATLGSLHQEDQHTTDGVDTVLEFSVYLSY</sequence>
<dbReference type="Proteomes" id="UP000237347">
    <property type="component" value="Unassembled WGS sequence"/>
</dbReference>
<comment type="caution">
    <text evidence="6">The sequence shown here is derived from an EMBL/GenBank/DDBJ whole genome shotgun (WGS) entry which is preliminary data.</text>
</comment>
<evidence type="ECO:0000256" key="3">
    <source>
        <dbReference type="ARBA" id="ARBA00022525"/>
    </source>
</evidence>
<organism evidence="6 7">
    <name type="scientific">Quercus suber</name>
    <name type="common">Cork oak</name>
    <dbReference type="NCBI Taxonomy" id="58331"/>
    <lineage>
        <taxon>Eukaryota</taxon>
        <taxon>Viridiplantae</taxon>
        <taxon>Streptophyta</taxon>
        <taxon>Embryophyta</taxon>
        <taxon>Tracheophyta</taxon>
        <taxon>Spermatophyta</taxon>
        <taxon>Magnoliopsida</taxon>
        <taxon>eudicotyledons</taxon>
        <taxon>Gunneridae</taxon>
        <taxon>Pentapetalae</taxon>
        <taxon>rosids</taxon>
        <taxon>fabids</taxon>
        <taxon>Fagales</taxon>
        <taxon>Fagaceae</taxon>
        <taxon>Quercus</taxon>
    </lineage>
</organism>
<keyword evidence="3 4" id="KW-0964">Secreted</keyword>
<comment type="subcellular location">
    <subcellularLocation>
        <location evidence="4">Secreted</location>
        <location evidence="4">Extracellular space</location>
        <location evidence="4">Apoplast</location>
    </subcellularLocation>
</comment>
<feature type="region of interest" description="Disordered" evidence="5">
    <location>
        <begin position="220"/>
        <end position="244"/>
    </location>
</feature>
<comment type="function">
    <text evidence="4">Dirigent proteins impart stereoselectivity on the phenoxy radical-coupling reaction, yielding optically active lignans from two molecules of coniferyl alcohol in the biosynthesis of lignans, flavonolignans, and alkaloids and thus plays a central role in plant secondary metabolism.</text>
</comment>
<dbReference type="Pfam" id="PF03018">
    <property type="entry name" value="Dirigent"/>
    <property type="match status" value="1"/>
</dbReference>
<dbReference type="PROSITE" id="PS51257">
    <property type="entry name" value="PROKAR_LIPOPROTEIN"/>
    <property type="match status" value="1"/>
</dbReference>
<keyword evidence="7" id="KW-1185">Reference proteome</keyword>
<keyword evidence="4" id="KW-0052">Apoplast</keyword>
<evidence type="ECO:0000256" key="1">
    <source>
        <dbReference type="ARBA" id="ARBA00010746"/>
    </source>
</evidence>
<dbReference type="GO" id="GO:0048046">
    <property type="term" value="C:apoplast"/>
    <property type="evidence" value="ECO:0007669"/>
    <property type="project" value="UniProtKB-SubCell"/>
</dbReference>
<evidence type="ECO:0000313" key="7">
    <source>
        <dbReference type="Proteomes" id="UP000237347"/>
    </source>
</evidence>
<accession>A0AAW0KJU4</accession>
<evidence type="ECO:0000256" key="2">
    <source>
        <dbReference type="ARBA" id="ARBA00011738"/>
    </source>
</evidence>
<proteinExistence type="inferred from homology"/>
<dbReference type="InterPro" id="IPR044859">
    <property type="entry name" value="Allene_oxi_cyc_Dirigent"/>
</dbReference>
<reference evidence="6 7" key="1">
    <citation type="journal article" date="2018" name="Sci. Data">
        <title>The draft genome sequence of cork oak.</title>
        <authorList>
            <person name="Ramos A.M."/>
            <person name="Usie A."/>
            <person name="Barbosa P."/>
            <person name="Barros P.M."/>
            <person name="Capote T."/>
            <person name="Chaves I."/>
            <person name="Simoes F."/>
            <person name="Abreu I."/>
            <person name="Carrasquinho I."/>
            <person name="Faro C."/>
            <person name="Guimaraes J.B."/>
            <person name="Mendonca D."/>
            <person name="Nobrega F."/>
            <person name="Rodrigues L."/>
            <person name="Saibo N.J.M."/>
            <person name="Varela M.C."/>
            <person name="Egas C."/>
            <person name="Matos J."/>
            <person name="Miguel C.M."/>
            <person name="Oliveira M.M."/>
            <person name="Ricardo C.P."/>
            <person name="Goncalves S."/>
        </authorList>
    </citation>
    <scope>NUCLEOTIDE SEQUENCE [LARGE SCALE GENOMIC DNA]</scope>
    <source>
        <strain evidence="7">cv. HL8</strain>
    </source>
</reference>
<dbReference type="InterPro" id="IPR004265">
    <property type="entry name" value="Dirigent"/>
</dbReference>
<evidence type="ECO:0000256" key="5">
    <source>
        <dbReference type="SAM" id="MobiDB-lite"/>
    </source>
</evidence>
<dbReference type="PANTHER" id="PTHR46215">
    <property type="entry name" value="DIRIGENT PROTEIN 24-RELATED"/>
    <property type="match status" value="1"/>
</dbReference>
<comment type="subunit">
    <text evidence="2 4">Homodimer.</text>
</comment>
<protein>
    <recommendedName>
        <fullName evidence="4">Dirigent protein</fullName>
    </recommendedName>
</protein>
<feature type="region of interest" description="Disordered" evidence="5">
    <location>
        <begin position="46"/>
        <end position="139"/>
    </location>
</feature>
<comment type="similarity">
    <text evidence="1 4">Belongs to the plant dirigent protein family.</text>
</comment>
<evidence type="ECO:0000313" key="6">
    <source>
        <dbReference type="EMBL" id="KAK7839469.1"/>
    </source>
</evidence>
<feature type="compositionally biased region" description="Low complexity" evidence="5">
    <location>
        <begin position="55"/>
        <end position="89"/>
    </location>
</feature>
<dbReference type="EMBL" id="PKMF04000282">
    <property type="protein sequence ID" value="KAK7839469.1"/>
    <property type="molecule type" value="Genomic_DNA"/>
</dbReference>
<evidence type="ECO:0000256" key="4">
    <source>
        <dbReference type="RuleBase" id="RU363099"/>
    </source>
</evidence>
<dbReference type="Gene3D" id="2.40.480.10">
    <property type="entry name" value="Allene oxide cyclase-like"/>
    <property type="match status" value="1"/>
</dbReference>
<feature type="compositionally biased region" description="Low complexity" evidence="5">
    <location>
        <begin position="102"/>
        <end position="124"/>
    </location>
</feature>
<name>A0AAW0KJU4_QUESU</name>
<gene>
    <name evidence="6" type="primary">DIR24</name>
    <name evidence="6" type="ORF">CFP56_017950</name>
</gene>
<dbReference type="PANTHER" id="PTHR46215:SF15">
    <property type="entry name" value="DIRIGENT PROTEIN 24"/>
    <property type="match status" value="1"/>
</dbReference>
<dbReference type="AlphaFoldDB" id="A0AAW0KJU4"/>
<dbReference type="GO" id="GO:0009699">
    <property type="term" value="P:phenylpropanoid biosynthetic process"/>
    <property type="evidence" value="ECO:0007669"/>
    <property type="project" value="UniProtKB-ARBA"/>
</dbReference>